<feature type="compositionally biased region" description="Acidic residues" evidence="7">
    <location>
        <begin position="635"/>
        <end position="647"/>
    </location>
</feature>
<dbReference type="EMBL" id="LGAV01000001">
    <property type="protein sequence ID" value="KOS16256.1"/>
    <property type="molecule type" value="Genomic_DNA"/>
</dbReference>
<evidence type="ECO:0000256" key="3">
    <source>
        <dbReference type="ARBA" id="ARBA00023242"/>
    </source>
</evidence>
<name>A0A0M8MNU8_9BASI</name>
<dbReference type="InterPro" id="IPR004274">
    <property type="entry name" value="FCP1_dom"/>
</dbReference>
<dbReference type="OrthoDB" id="10249888at2759"/>
<feature type="region of interest" description="Disordered" evidence="7">
    <location>
        <begin position="573"/>
        <end position="661"/>
    </location>
</feature>
<evidence type="ECO:0000259" key="9">
    <source>
        <dbReference type="PROSITE" id="PS50969"/>
    </source>
</evidence>
<evidence type="ECO:0000256" key="2">
    <source>
        <dbReference type="ARBA" id="ARBA00022801"/>
    </source>
</evidence>
<keyword evidence="3 6" id="KW-0539">Nucleus</keyword>
<dbReference type="PROSITE" id="PS50172">
    <property type="entry name" value="BRCT"/>
    <property type="match status" value="1"/>
</dbReference>
<dbReference type="AlphaFoldDB" id="A0A0M8MNU8"/>
<evidence type="ECO:0000259" key="8">
    <source>
        <dbReference type="PROSITE" id="PS50172"/>
    </source>
</evidence>
<feature type="compositionally biased region" description="Basic and acidic residues" evidence="7">
    <location>
        <begin position="608"/>
        <end position="622"/>
    </location>
</feature>
<dbReference type="GeneID" id="28729501"/>
<proteinExistence type="predicted"/>
<dbReference type="GO" id="GO:0005634">
    <property type="term" value="C:nucleus"/>
    <property type="evidence" value="ECO:0007669"/>
    <property type="project" value="UniProtKB-SubCell"/>
</dbReference>
<dbReference type="EC" id="3.1.3.16" evidence="6"/>
<dbReference type="CDD" id="cd07521">
    <property type="entry name" value="HAD_FCP1-like"/>
    <property type="match status" value="1"/>
</dbReference>
<dbReference type="GO" id="GO:0008420">
    <property type="term" value="F:RNA polymerase II CTD heptapeptide repeat phosphatase activity"/>
    <property type="evidence" value="ECO:0007669"/>
    <property type="project" value="UniProtKB-UniRule"/>
</dbReference>
<feature type="domain" description="BRCT" evidence="8">
    <location>
        <begin position="376"/>
        <end position="469"/>
    </location>
</feature>
<keyword evidence="2 6" id="KW-0378">Hydrolase</keyword>
<dbReference type="InterPro" id="IPR036420">
    <property type="entry name" value="BRCT_dom_sf"/>
</dbReference>
<dbReference type="InterPro" id="IPR036412">
    <property type="entry name" value="HAD-like_sf"/>
</dbReference>
<dbReference type="SUPFAM" id="SSF56784">
    <property type="entry name" value="HAD-like"/>
    <property type="match status" value="1"/>
</dbReference>
<dbReference type="InterPro" id="IPR001357">
    <property type="entry name" value="BRCT_dom"/>
</dbReference>
<evidence type="ECO:0000313" key="11">
    <source>
        <dbReference type="Proteomes" id="UP000037751"/>
    </source>
</evidence>
<organism evidence="10 11">
    <name type="scientific">Malassezia pachydermatis</name>
    <dbReference type="NCBI Taxonomy" id="77020"/>
    <lineage>
        <taxon>Eukaryota</taxon>
        <taxon>Fungi</taxon>
        <taxon>Dikarya</taxon>
        <taxon>Basidiomycota</taxon>
        <taxon>Ustilaginomycotina</taxon>
        <taxon>Malasseziomycetes</taxon>
        <taxon>Malasseziales</taxon>
        <taxon>Malasseziaceae</taxon>
        <taxon>Malassezia</taxon>
    </lineage>
</organism>
<accession>A0A0M8MNU8</accession>
<dbReference type="VEuPathDB" id="FungiDB:Malapachy_3147"/>
<comment type="catalytic activity">
    <reaction evidence="5 6">
        <text>O-phospho-L-threonyl-[protein] + H2O = L-threonyl-[protein] + phosphate</text>
        <dbReference type="Rhea" id="RHEA:47004"/>
        <dbReference type="Rhea" id="RHEA-COMP:11060"/>
        <dbReference type="Rhea" id="RHEA-COMP:11605"/>
        <dbReference type="ChEBI" id="CHEBI:15377"/>
        <dbReference type="ChEBI" id="CHEBI:30013"/>
        <dbReference type="ChEBI" id="CHEBI:43474"/>
        <dbReference type="ChEBI" id="CHEBI:61977"/>
        <dbReference type="EC" id="3.1.3.16"/>
    </reaction>
</comment>
<feature type="region of interest" description="Disordered" evidence="7">
    <location>
        <begin position="522"/>
        <end position="546"/>
    </location>
</feature>
<reference evidence="10 11" key="1">
    <citation type="submission" date="2015-07" db="EMBL/GenBank/DDBJ databases">
        <title>Draft Genome Sequence of Malassezia furfur CBS1878 and Malassezia pachydermatis CBS1879.</title>
        <authorList>
            <person name="Triana S."/>
            <person name="Ohm R."/>
            <person name="Gonzalez A."/>
            <person name="DeCock H."/>
            <person name="Restrepo S."/>
            <person name="Celis A."/>
        </authorList>
    </citation>
    <scope>NUCLEOTIDE SEQUENCE [LARGE SCALE GENOMIC DNA]</scope>
    <source>
        <strain evidence="10 11">CBS 1879</strain>
    </source>
</reference>
<feature type="compositionally biased region" description="Polar residues" evidence="7">
    <location>
        <begin position="265"/>
        <end position="280"/>
    </location>
</feature>
<dbReference type="Gene3D" id="3.40.50.10190">
    <property type="entry name" value="BRCT domain"/>
    <property type="match status" value="1"/>
</dbReference>
<dbReference type="CDD" id="cd17729">
    <property type="entry name" value="BRCT_CTDP1"/>
    <property type="match status" value="1"/>
</dbReference>
<evidence type="ECO:0000256" key="1">
    <source>
        <dbReference type="ARBA" id="ARBA00004123"/>
    </source>
</evidence>
<feature type="compositionally biased region" description="Polar residues" evidence="7">
    <location>
        <begin position="625"/>
        <end position="634"/>
    </location>
</feature>
<evidence type="ECO:0000313" key="10">
    <source>
        <dbReference type="EMBL" id="KOS16256.1"/>
    </source>
</evidence>
<sequence>MECTHPIQVAGLCAICGKEIDEGSFDQPTFATLHSSASVKVSRDEAIRMDSEETQRLIEQRKLALIVDLDQTIIHVTVDPTVKEWAHDINNPNWPALKDIVAFQLGADGKTVSHQPEHIDEEHVKNFATDGDENGCWYYVKLRPGLTSFLATLAEKYELHVYTMGTRSYADCICRIVDPEGHLFGARILSRDENGSDVQKSLSRLFPISTDMVVIIDDRADVWSWSPNLIKVEPYEFFVGIGDINASHLGPTKPLVPLTGVPTHPTTVPSITDEQQQKSIQEQRDARPLKRIQEEKLEQQAKEKEEMEKEEKQLDVELLHDDLVLKNDDTELELIESILLELHAQWYEGFDTEKTKYAQAEFVTSRPDVKNVLRRMKKEVLKGCGLVFSGLIPLGQEPETAAIWTMAEDFGAKCYQNLEKDVTHVVTANPHTLKAEEAYRRGNIHVVWPSWLNDSICRWMKQGEATYIIPRNTKLSLLPVEVQNISESTYSEADPDASAAMANLANMDWGEAEDEVDAFLDEEEEDAESEYDSQASSILGSDVDQAQSEVDKELLLTPLSKRRRLAALRGGPSKLRQSFLAEDATNEPDEGAEASSSPESSPKRRRVEPKETNRPAKPKEVETLQEASTQPASTESEDEHFLDDLALEMERELGEGGSSPK</sequence>
<evidence type="ECO:0000256" key="7">
    <source>
        <dbReference type="SAM" id="MobiDB-lite"/>
    </source>
</evidence>
<feature type="domain" description="FCP1 homology" evidence="9">
    <location>
        <begin position="58"/>
        <end position="256"/>
    </location>
</feature>
<dbReference type="Pfam" id="PF03031">
    <property type="entry name" value="NIF"/>
    <property type="match status" value="1"/>
</dbReference>
<dbReference type="InterPro" id="IPR039189">
    <property type="entry name" value="Fcp1"/>
</dbReference>
<dbReference type="RefSeq" id="XP_017993888.1">
    <property type="nucleotide sequence ID" value="XM_018137625.1"/>
</dbReference>
<feature type="compositionally biased region" description="Acidic residues" evidence="7">
    <location>
        <begin position="522"/>
        <end position="531"/>
    </location>
</feature>
<comment type="subcellular location">
    <subcellularLocation>
        <location evidence="1 6">Nucleus</location>
    </subcellularLocation>
</comment>
<dbReference type="SUPFAM" id="SSF52113">
    <property type="entry name" value="BRCT domain"/>
    <property type="match status" value="1"/>
</dbReference>
<dbReference type="PROSITE" id="PS50969">
    <property type="entry name" value="FCP1"/>
    <property type="match status" value="1"/>
</dbReference>
<dbReference type="PANTHER" id="PTHR23081">
    <property type="entry name" value="RNA POLYMERASE II CTD PHOSPHATASE"/>
    <property type="match status" value="1"/>
</dbReference>
<comment type="catalytic activity">
    <reaction evidence="4 6">
        <text>O-phospho-L-seryl-[protein] + H2O = L-seryl-[protein] + phosphate</text>
        <dbReference type="Rhea" id="RHEA:20629"/>
        <dbReference type="Rhea" id="RHEA-COMP:9863"/>
        <dbReference type="Rhea" id="RHEA-COMP:11604"/>
        <dbReference type="ChEBI" id="CHEBI:15377"/>
        <dbReference type="ChEBI" id="CHEBI:29999"/>
        <dbReference type="ChEBI" id="CHEBI:43474"/>
        <dbReference type="ChEBI" id="CHEBI:83421"/>
        <dbReference type="EC" id="3.1.3.16"/>
    </reaction>
</comment>
<comment type="caution">
    <text evidence="10">The sequence shown here is derived from an EMBL/GenBank/DDBJ whole genome shotgun (WGS) entry which is preliminary data.</text>
</comment>
<dbReference type="Pfam" id="PF12738">
    <property type="entry name" value="PTCB-BRCT"/>
    <property type="match status" value="1"/>
</dbReference>
<dbReference type="SMART" id="SM00292">
    <property type="entry name" value="BRCT"/>
    <property type="match status" value="1"/>
</dbReference>
<gene>
    <name evidence="10" type="ORF">Malapachy_3147</name>
</gene>
<keyword evidence="11" id="KW-1185">Reference proteome</keyword>
<dbReference type="PANTHER" id="PTHR23081:SF36">
    <property type="entry name" value="RNA POLYMERASE II SUBUNIT A C-TERMINAL DOMAIN PHOSPHATASE"/>
    <property type="match status" value="1"/>
</dbReference>
<dbReference type="SMART" id="SM00577">
    <property type="entry name" value="CPDc"/>
    <property type="match status" value="1"/>
</dbReference>
<dbReference type="Proteomes" id="UP000037751">
    <property type="component" value="Unassembled WGS sequence"/>
</dbReference>
<feature type="region of interest" description="Disordered" evidence="7">
    <location>
        <begin position="265"/>
        <end position="291"/>
    </location>
</feature>
<evidence type="ECO:0000256" key="4">
    <source>
        <dbReference type="ARBA" id="ARBA00047761"/>
    </source>
</evidence>
<feature type="compositionally biased region" description="Basic and acidic residues" evidence="7">
    <location>
        <begin position="281"/>
        <end position="291"/>
    </location>
</feature>
<dbReference type="InterPro" id="IPR023214">
    <property type="entry name" value="HAD_sf"/>
</dbReference>
<dbReference type="InterPro" id="IPR011947">
    <property type="entry name" value="FCP1_euk"/>
</dbReference>
<protein>
    <recommendedName>
        <fullName evidence="6">RNA polymerase II subunit A C-terminal domain phosphatase</fullName>
        <ecNumber evidence="6">3.1.3.16</ecNumber>
    </recommendedName>
</protein>
<dbReference type="NCBIfam" id="TIGR02250">
    <property type="entry name" value="FCP1_euk"/>
    <property type="match status" value="1"/>
</dbReference>
<dbReference type="Gene3D" id="3.40.50.1000">
    <property type="entry name" value="HAD superfamily/HAD-like"/>
    <property type="match status" value="1"/>
</dbReference>
<evidence type="ECO:0000256" key="6">
    <source>
        <dbReference type="RuleBase" id="RU366066"/>
    </source>
</evidence>
<comment type="function">
    <text evidence="6">This promotes the activity of RNA polymerase II.</text>
</comment>
<evidence type="ECO:0000256" key="5">
    <source>
        <dbReference type="ARBA" id="ARBA00048336"/>
    </source>
</evidence>
<dbReference type="STRING" id="77020.A0A0M8MNU8"/>